<organism evidence="1 2">
    <name type="scientific">Actinidia rufa</name>
    <dbReference type="NCBI Taxonomy" id="165716"/>
    <lineage>
        <taxon>Eukaryota</taxon>
        <taxon>Viridiplantae</taxon>
        <taxon>Streptophyta</taxon>
        <taxon>Embryophyta</taxon>
        <taxon>Tracheophyta</taxon>
        <taxon>Spermatophyta</taxon>
        <taxon>Magnoliopsida</taxon>
        <taxon>eudicotyledons</taxon>
        <taxon>Gunneridae</taxon>
        <taxon>Pentapetalae</taxon>
        <taxon>asterids</taxon>
        <taxon>Ericales</taxon>
        <taxon>Actinidiaceae</taxon>
        <taxon>Actinidia</taxon>
    </lineage>
</organism>
<evidence type="ECO:0000313" key="2">
    <source>
        <dbReference type="Proteomes" id="UP000585474"/>
    </source>
</evidence>
<comment type="caution">
    <text evidence="1">The sequence shown here is derived from an EMBL/GenBank/DDBJ whole genome shotgun (WGS) entry which is preliminary data.</text>
</comment>
<evidence type="ECO:0000313" key="1">
    <source>
        <dbReference type="EMBL" id="GFZ12765.1"/>
    </source>
</evidence>
<proteinExistence type="predicted"/>
<name>A0A7J0GPM0_9ERIC</name>
<gene>
    <name evidence="1" type="ORF">Acr_23g0011500</name>
</gene>
<accession>A0A7J0GPM0</accession>
<reference evidence="1 2" key="1">
    <citation type="submission" date="2019-07" db="EMBL/GenBank/DDBJ databases">
        <title>De Novo Assembly of kiwifruit Actinidia rufa.</title>
        <authorList>
            <person name="Sugita-Konishi S."/>
            <person name="Sato K."/>
            <person name="Mori E."/>
            <person name="Abe Y."/>
            <person name="Kisaki G."/>
            <person name="Hamano K."/>
            <person name="Suezawa K."/>
            <person name="Otani M."/>
            <person name="Fukuda T."/>
            <person name="Manabe T."/>
            <person name="Gomi K."/>
            <person name="Tabuchi M."/>
            <person name="Akimitsu K."/>
            <person name="Kataoka I."/>
        </authorList>
    </citation>
    <scope>NUCLEOTIDE SEQUENCE [LARGE SCALE GENOMIC DNA]</scope>
    <source>
        <strain evidence="2">cv. Fuchu</strain>
    </source>
</reference>
<dbReference type="Proteomes" id="UP000585474">
    <property type="component" value="Unassembled WGS sequence"/>
</dbReference>
<sequence>MVVRSDLLSSGSCSSDDSRWILYLPCMEEVNRKMFSEGKRPLVRMVFSFSSSTLLGNCQGGCFGSSQVFFSRMDLPLANLSASIPMILKLTASKF</sequence>
<dbReference type="AlphaFoldDB" id="A0A7J0GPM0"/>
<protein>
    <submittedName>
        <fullName evidence="1">Uncharacterized protein</fullName>
    </submittedName>
</protein>
<keyword evidence="2" id="KW-1185">Reference proteome</keyword>
<dbReference type="EMBL" id="BJWL01000023">
    <property type="protein sequence ID" value="GFZ12765.1"/>
    <property type="molecule type" value="Genomic_DNA"/>
</dbReference>